<dbReference type="PANTHER" id="PTHR28136:SF1">
    <property type="entry name" value="NUCLEUS EXPORT PROTEIN BRL1"/>
    <property type="match status" value="1"/>
</dbReference>
<feature type="compositionally biased region" description="Basic and acidic residues" evidence="1">
    <location>
        <begin position="164"/>
        <end position="181"/>
    </location>
</feature>
<keyword evidence="2" id="KW-0472">Membrane</keyword>
<dbReference type="Pfam" id="PF10104">
    <property type="entry name" value="Brr6_like_C_C"/>
    <property type="match status" value="1"/>
</dbReference>
<evidence type="ECO:0000259" key="3">
    <source>
        <dbReference type="SMART" id="SM01042"/>
    </source>
</evidence>
<dbReference type="GeneID" id="54278341"/>
<keyword evidence="2" id="KW-0812">Transmembrane</keyword>
<protein>
    <recommendedName>
        <fullName evidence="3">Brl1/Brr6 domain-containing protein</fullName>
    </recommendedName>
</protein>
<dbReference type="RefSeq" id="XP_033388029.1">
    <property type="nucleotide sequence ID" value="XM_033520944.1"/>
</dbReference>
<reference evidence="4" key="1">
    <citation type="journal article" date="2020" name="Stud. Mycol.">
        <title>101 Dothideomycetes genomes: a test case for predicting lifestyles and emergence of pathogens.</title>
        <authorList>
            <person name="Haridas S."/>
            <person name="Albert R."/>
            <person name="Binder M."/>
            <person name="Bloem J."/>
            <person name="Labutti K."/>
            <person name="Salamov A."/>
            <person name="Andreopoulos B."/>
            <person name="Baker S."/>
            <person name="Barry K."/>
            <person name="Bills G."/>
            <person name="Bluhm B."/>
            <person name="Cannon C."/>
            <person name="Castanera R."/>
            <person name="Culley D."/>
            <person name="Daum C."/>
            <person name="Ezra D."/>
            <person name="Gonzalez J."/>
            <person name="Henrissat B."/>
            <person name="Kuo A."/>
            <person name="Liang C."/>
            <person name="Lipzen A."/>
            <person name="Lutzoni F."/>
            <person name="Magnuson J."/>
            <person name="Mondo S."/>
            <person name="Nolan M."/>
            <person name="Ohm R."/>
            <person name="Pangilinan J."/>
            <person name="Park H.-J."/>
            <person name="Ramirez L."/>
            <person name="Alfaro M."/>
            <person name="Sun H."/>
            <person name="Tritt A."/>
            <person name="Yoshinaga Y."/>
            <person name="Zwiers L.-H."/>
            <person name="Turgeon B."/>
            <person name="Goodwin S."/>
            <person name="Spatafora J."/>
            <person name="Crous P."/>
            <person name="Grigoriev I."/>
        </authorList>
    </citation>
    <scope>NUCLEOTIDE SEQUENCE</scope>
    <source>
        <strain evidence="4">CBS 175.79</strain>
    </source>
</reference>
<feature type="compositionally biased region" description="Polar residues" evidence="1">
    <location>
        <begin position="100"/>
        <end position="110"/>
    </location>
</feature>
<evidence type="ECO:0000313" key="5">
    <source>
        <dbReference type="Proteomes" id="UP000799778"/>
    </source>
</evidence>
<keyword evidence="5" id="KW-1185">Reference proteome</keyword>
<keyword evidence="2" id="KW-1133">Transmembrane helix</keyword>
<gene>
    <name evidence="4" type="ORF">BU24DRAFT_125381</name>
</gene>
<dbReference type="GO" id="GO:0006998">
    <property type="term" value="P:nuclear envelope organization"/>
    <property type="evidence" value="ECO:0007669"/>
    <property type="project" value="InterPro"/>
</dbReference>
<feature type="transmembrane region" description="Helical" evidence="2">
    <location>
        <begin position="360"/>
        <end position="377"/>
    </location>
</feature>
<evidence type="ECO:0000313" key="4">
    <source>
        <dbReference type="EMBL" id="KAF2019690.1"/>
    </source>
</evidence>
<feature type="domain" description="Brl1/Brr6" evidence="3">
    <location>
        <begin position="249"/>
        <end position="379"/>
    </location>
</feature>
<dbReference type="GO" id="GO:0031965">
    <property type="term" value="C:nuclear membrane"/>
    <property type="evidence" value="ECO:0007669"/>
    <property type="project" value="InterPro"/>
</dbReference>
<dbReference type="InterPro" id="IPR040202">
    <property type="entry name" value="Brl1/Brr6"/>
</dbReference>
<feature type="compositionally biased region" description="Polar residues" evidence="1">
    <location>
        <begin position="46"/>
        <end position="65"/>
    </location>
</feature>
<dbReference type="AlphaFoldDB" id="A0A6A5Y4H0"/>
<accession>A0A6A5Y4H0</accession>
<dbReference type="EMBL" id="ML978067">
    <property type="protein sequence ID" value="KAF2019690.1"/>
    <property type="molecule type" value="Genomic_DNA"/>
</dbReference>
<name>A0A6A5Y4H0_9PLEO</name>
<dbReference type="OrthoDB" id="5961at2759"/>
<organism evidence="4 5">
    <name type="scientific">Aaosphaeria arxii CBS 175.79</name>
    <dbReference type="NCBI Taxonomy" id="1450172"/>
    <lineage>
        <taxon>Eukaryota</taxon>
        <taxon>Fungi</taxon>
        <taxon>Dikarya</taxon>
        <taxon>Ascomycota</taxon>
        <taxon>Pezizomycotina</taxon>
        <taxon>Dothideomycetes</taxon>
        <taxon>Pleosporomycetidae</taxon>
        <taxon>Pleosporales</taxon>
        <taxon>Pleosporales incertae sedis</taxon>
        <taxon>Aaosphaeria</taxon>
    </lineage>
</organism>
<evidence type="ECO:0000256" key="2">
    <source>
        <dbReference type="SAM" id="Phobius"/>
    </source>
</evidence>
<dbReference type="InterPro" id="IPR018767">
    <property type="entry name" value="Brl1/Brr6_dom"/>
</dbReference>
<sequence>MSWRRDSTTPMDYEWQNSNGPIDANSPFITATQQASHKKRPHSVLDTPSKSFPSFNTPSRSQSYMLSPDHKPLPAVPPHVSRANTWEPRTPASVYDFSSGGETPNTPTLNEDSDIATPDTQMSRRMGNLMSDNDHVTVRSRSPKKSSRRDSWFKSMFTSSPSPSKEKAAAYSNRKPDDRDRVKKRKTKRAKELAIYEEPDSPDVTGVPGPARVGPNAAAQSNGQTDGYAAKAAGFFGWIEAHPDLPAVLTFYLQLVVNACMGGTFLWIIWKMFSAIMADVNVESNKFMNEAMVEITFCAKQYQDNRCDPKTRVPAMETVCGNWEACMNRDARQIARASVGARTFASILNSFVEQLSYKSLVWLFSLFLMPFLCWFSFPRSLTGSCEHSRHGNDYSIFSQDHHSTPTHLYQTHRKPS</sequence>
<evidence type="ECO:0000256" key="1">
    <source>
        <dbReference type="SAM" id="MobiDB-lite"/>
    </source>
</evidence>
<feature type="transmembrane region" description="Helical" evidence="2">
    <location>
        <begin position="251"/>
        <end position="270"/>
    </location>
</feature>
<feature type="region of interest" description="Disordered" evidence="1">
    <location>
        <begin position="1"/>
        <end position="189"/>
    </location>
</feature>
<dbReference type="PANTHER" id="PTHR28136">
    <property type="entry name" value="NUCLEUS EXPORT PROTEIN BRR6"/>
    <property type="match status" value="1"/>
</dbReference>
<dbReference type="Proteomes" id="UP000799778">
    <property type="component" value="Unassembled WGS sequence"/>
</dbReference>
<dbReference type="SMART" id="SM01042">
    <property type="entry name" value="Brr6_like_C_C"/>
    <property type="match status" value="1"/>
</dbReference>
<proteinExistence type="predicted"/>
<dbReference type="GO" id="GO:0055088">
    <property type="term" value="P:lipid homeostasis"/>
    <property type="evidence" value="ECO:0007669"/>
    <property type="project" value="InterPro"/>
</dbReference>